<protein>
    <submittedName>
        <fullName evidence="1">Uncharacterized protein</fullName>
    </submittedName>
</protein>
<proteinExistence type="predicted"/>
<accession>E3NA88</accession>
<dbReference type="Proteomes" id="UP000008281">
    <property type="component" value="Unassembled WGS sequence"/>
</dbReference>
<dbReference type="EMBL" id="DS268573">
    <property type="protein sequence ID" value="EFO91028.1"/>
    <property type="molecule type" value="Genomic_DNA"/>
</dbReference>
<dbReference type="HOGENOM" id="CLU_2361703_0_0_1"/>
<keyword evidence="2" id="KW-1185">Reference proteome</keyword>
<gene>
    <name evidence="1" type="ORF">CRE_25836</name>
</gene>
<evidence type="ECO:0000313" key="2">
    <source>
        <dbReference type="Proteomes" id="UP000008281"/>
    </source>
</evidence>
<evidence type="ECO:0000313" key="1">
    <source>
        <dbReference type="EMBL" id="EFO91028.1"/>
    </source>
</evidence>
<sequence length="96" mass="11620">MWYTCRRKLTYLHVTIHYSWSPKNVMVVDQFPLFKFHHTPNKKMNRLAGHEEYQEILNYMENIAVERVGEIPASVEGRDLVDIYFNYLLEVLDNHY</sequence>
<reference evidence="1" key="1">
    <citation type="submission" date="2007-07" db="EMBL/GenBank/DDBJ databases">
        <title>PCAP assembly of the Caenorhabditis remanei genome.</title>
        <authorList>
            <consortium name="The Caenorhabditis remanei Sequencing Consortium"/>
            <person name="Wilson R.K."/>
        </authorList>
    </citation>
    <scope>NUCLEOTIDE SEQUENCE [LARGE SCALE GENOMIC DNA]</scope>
    <source>
        <strain evidence="1">PB4641</strain>
    </source>
</reference>
<name>E3NA88_CAERE</name>
<dbReference type="AlphaFoldDB" id="E3NA88"/>
<organism evidence="2">
    <name type="scientific">Caenorhabditis remanei</name>
    <name type="common">Caenorhabditis vulgaris</name>
    <dbReference type="NCBI Taxonomy" id="31234"/>
    <lineage>
        <taxon>Eukaryota</taxon>
        <taxon>Metazoa</taxon>
        <taxon>Ecdysozoa</taxon>
        <taxon>Nematoda</taxon>
        <taxon>Chromadorea</taxon>
        <taxon>Rhabditida</taxon>
        <taxon>Rhabditina</taxon>
        <taxon>Rhabditomorpha</taxon>
        <taxon>Rhabditoidea</taxon>
        <taxon>Rhabditidae</taxon>
        <taxon>Peloderinae</taxon>
        <taxon>Caenorhabditis</taxon>
    </lineage>
</organism>